<feature type="region of interest" description="Disordered" evidence="2">
    <location>
        <begin position="1"/>
        <end position="69"/>
    </location>
</feature>
<organism evidence="4 5">
    <name type="scientific">Flaviflexus salsibiostraticola</name>
    <dbReference type="NCBI Taxonomy" id="1282737"/>
    <lineage>
        <taxon>Bacteria</taxon>
        <taxon>Bacillati</taxon>
        <taxon>Actinomycetota</taxon>
        <taxon>Actinomycetes</taxon>
        <taxon>Actinomycetales</taxon>
        <taxon>Actinomycetaceae</taxon>
        <taxon>Flaviflexus</taxon>
    </lineage>
</organism>
<dbReference type="EMBL" id="CP034438">
    <property type="protein sequence ID" value="AZN29467.1"/>
    <property type="molecule type" value="Genomic_DNA"/>
</dbReference>
<comment type="similarity">
    <text evidence="1">Belongs to the UPF0337 (CsbD) family.</text>
</comment>
<proteinExistence type="inferred from homology"/>
<evidence type="ECO:0000259" key="3">
    <source>
        <dbReference type="Pfam" id="PF05532"/>
    </source>
</evidence>
<feature type="domain" description="CsbD-like" evidence="3">
    <location>
        <begin position="5"/>
        <end position="57"/>
    </location>
</feature>
<dbReference type="InterPro" id="IPR008462">
    <property type="entry name" value="CsbD"/>
</dbReference>
<feature type="compositionally biased region" description="Basic and acidic residues" evidence="2">
    <location>
        <begin position="1"/>
        <end position="36"/>
    </location>
</feature>
<sequence length="69" mass="7216">MGVGDKADNQFEDLGGKAKEGVGKATGDESLEREGQGDQLSAKAKKVGESAKDFAKDAGDKAKDLFNKK</sequence>
<keyword evidence="5" id="KW-1185">Reference proteome</keyword>
<name>A0A3Q8WSU9_9ACTO</name>
<dbReference type="AlphaFoldDB" id="A0A3Q8WSU9"/>
<gene>
    <name evidence="4" type="ORF">EJO69_03465</name>
</gene>
<dbReference type="Proteomes" id="UP000270021">
    <property type="component" value="Chromosome"/>
</dbReference>
<dbReference type="KEGG" id="fsl:EJO69_03465"/>
<dbReference type="SUPFAM" id="SSF69047">
    <property type="entry name" value="Hypothetical protein YjbJ"/>
    <property type="match status" value="1"/>
</dbReference>
<dbReference type="InterPro" id="IPR036629">
    <property type="entry name" value="YjbJ_sf"/>
</dbReference>
<feature type="compositionally biased region" description="Basic and acidic residues" evidence="2">
    <location>
        <begin position="46"/>
        <end position="69"/>
    </location>
</feature>
<reference evidence="4 5" key="1">
    <citation type="submission" date="2018-12" db="EMBL/GenBank/DDBJ databases">
        <title>Complete genome sequence of Flaviflexus salsibiostraticola KCTC 33148.</title>
        <authorList>
            <person name="Bae J.-W."/>
        </authorList>
    </citation>
    <scope>NUCLEOTIDE SEQUENCE [LARGE SCALE GENOMIC DNA]</scope>
    <source>
        <strain evidence="4 5">KCTC 33148</strain>
    </source>
</reference>
<evidence type="ECO:0000256" key="2">
    <source>
        <dbReference type="SAM" id="MobiDB-lite"/>
    </source>
</evidence>
<protein>
    <submittedName>
        <fullName evidence="4">CsbD family protein</fullName>
    </submittedName>
</protein>
<dbReference type="OrthoDB" id="2143260at2"/>
<dbReference type="RefSeq" id="WP_126039265.1">
    <property type="nucleotide sequence ID" value="NZ_CP034438.1"/>
</dbReference>
<evidence type="ECO:0000313" key="4">
    <source>
        <dbReference type="EMBL" id="AZN29467.1"/>
    </source>
</evidence>
<evidence type="ECO:0000256" key="1">
    <source>
        <dbReference type="ARBA" id="ARBA00009129"/>
    </source>
</evidence>
<dbReference type="Gene3D" id="1.10.1470.10">
    <property type="entry name" value="YjbJ"/>
    <property type="match status" value="1"/>
</dbReference>
<evidence type="ECO:0000313" key="5">
    <source>
        <dbReference type="Proteomes" id="UP000270021"/>
    </source>
</evidence>
<dbReference type="Pfam" id="PF05532">
    <property type="entry name" value="CsbD"/>
    <property type="match status" value="1"/>
</dbReference>
<accession>A0A3Q8WSU9</accession>